<evidence type="ECO:0000256" key="3">
    <source>
        <dbReference type="SAM" id="SignalP"/>
    </source>
</evidence>
<feature type="chain" id="PRO_5040862761" description="DUF11 domain-containing protein" evidence="3">
    <location>
        <begin position="37"/>
        <end position="1213"/>
    </location>
</feature>
<feature type="signal peptide" evidence="3">
    <location>
        <begin position="1"/>
        <end position="36"/>
    </location>
</feature>
<dbReference type="GO" id="GO:0005975">
    <property type="term" value="P:carbohydrate metabolic process"/>
    <property type="evidence" value="ECO:0007669"/>
    <property type="project" value="UniProtKB-ARBA"/>
</dbReference>
<dbReference type="InterPro" id="IPR011042">
    <property type="entry name" value="6-blade_b-propeller_TolB-like"/>
</dbReference>
<proteinExistence type="inferred from homology"/>
<protein>
    <recommendedName>
        <fullName evidence="4">DUF11 domain-containing protein</fullName>
    </recommendedName>
</protein>
<feature type="region of interest" description="Disordered" evidence="2">
    <location>
        <begin position="937"/>
        <end position="1000"/>
    </location>
</feature>
<feature type="compositionally biased region" description="Pro residues" evidence="2">
    <location>
        <begin position="975"/>
        <end position="993"/>
    </location>
</feature>
<comment type="caution">
    <text evidence="5">The sequence shown here is derived from an EMBL/GenBank/DDBJ whole genome shotgun (WGS) entry which is preliminary data.</text>
</comment>
<keyword evidence="3" id="KW-0732">Signal</keyword>
<dbReference type="SUPFAM" id="SSF82171">
    <property type="entry name" value="DPP6 N-terminal domain-like"/>
    <property type="match status" value="2"/>
</dbReference>
<dbReference type="InterPro" id="IPR011659">
    <property type="entry name" value="WD40"/>
</dbReference>
<dbReference type="PANTHER" id="PTHR36842">
    <property type="entry name" value="PROTEIN TOLB HOMOLOG"/>
    <property type="match status" value="1"/>
</dbReference>
<reference evidence="5" key="1">
    <citation type="submission" date="2021-06" db="EMBL/GenBank/DDBJ databases">
        <authorList>
            <person name="Arsene-Ploetze F."/>
        </authorList>
    </citation>
    <scope>NUCLEOTIDE SEQUENCE</scope>
    <source>
        <strain evidence="5">SBRY1</strain>
    </source>
</reference>
<organism evidence="5 6">
    <name type="scientific">Actinacidiphila bryophytorum</name>
    <dbReference type="NCBI Taxonomy" id="1436133"/>
    <lineage>
        <taxon>Bacteria</taxon>
        <taxon>Bacillati</taxon>
        <taxon>Actinomycetota</taxon>
        <taxon>Actinomycetes</taxon>
        <taxon>Kitasatosporales</taxon>
        <taxon>Streptomycetaceae</taxon>
        <taxon>Actinacidiphila</taxon>
    </lineage>
</organism>
<feature type="compositionally biased region" description="Polar residues" evidence="2">
    <location>
        <begin position="937"/>
        <end position="950"/>
    </location>
</feature>
<dbReference type="EMBL" id="CAJVAX010000017">
    <property type="protein sequence ID" value="CAG7642902.1"/>
    <property type="molecule type" value="Genomic_DNA"/>
</dbReference>
<dbReference type="Pfam" id="PF01345">
    <property type="entry name" value="DUF11"/>
    <property type="match status" value="3"/>
</dbReference>
<evidence type="ECO:0000313" key="6">
    <source>
        <dbReference type="Proteomes" id="UP001153328"/>
    </source>
</evidence>
<name>A0A9W4H1G5_9ACTN</name>
<comment type="similarity">
    <text evidence="1">Belongs to the TolB family.</text>
</comment>
<gene>
    <name evidence="5" type="ORF">SBRY_30712</name>
</gene>
<feature type="domain" description="DUF11" evidence="4">
    <location>
        <begin position="1009"/>
        <end position="1105"/>
    </location>
</feature>
<dbReference type="Gene3D" id="2.60.40.10">
    <property type="entry name" value="Immunoglobulins"/>
    <property type="match status" value="3"/>
</dbReference>
<feature type="domain" description="DUF11" evidence="4">
    <location>
        <begin position="734"/>
        <end position="846"/>
    </location>
</feature>
<dbReference type="InterPro" id="IPR001434">
    <property type="entry name" value="OmcB-like_DUF11"/>
</dbReference>
<evidence type="ECO:0000256" key="2">
    <source>
        <dbReference type="SAM" id="MobiDB-lite"/>
    </source>
</evidence>
<dbReference type="Pfam" id="PF07676">
    <property type="entry name" value="PD40"/>
    <property type="match status" value="5"/>
</dbReference>
<evidence type="ECO:0000256" key="1">
    <source>
        <dbReference type="ARBA" id="ARBA00009820"/>
    </source>
</evidence>
<dbReference type="AlphaFoldDB" id="A0A9W4H1G5"/>
<feature type="region of interest" description="Disordered" evidence="2">
    <location>
        <begin position="582"/>
        <end position="613"/>
    </location>
</feature>
<evidence type="ECO:0000259" key="4">
    <source>
        <dbReference type="Pfam" id="PF01345"/>
    </source>
</evidence>
<dbReference type="Proteomes" id="UP001153328">
    <property type="component" value="Unassembled WGS sequence"/>
</dbReference>
<feature type="domain" description="DUF11" evidence="4">
    <location>
        <begin position="857"/>
        <end position="961"/>
    </location>
</feature>
<evidence type="ECO:0000313" key="5">
    <source>
        <dbReference type="EMBL" id="CAG7642902.1"/>
    </source>
</evidence>
<accession>A0A9W4H1G5</accession>
<keyword evidence="6" id="KW-1185">Reference proteome</keyword>
<dbReference type="InterPro" id="IPR013783">
    <property type="entry name" value="Ig-like_fold"/>
</dbReference>
<dbReference type="Gene3D" id="2.120.10.30">
    <property type="entry name" value="TolB, C-terminal domain"/>
    <property type="match status" value="2"/>
</dbReference>
<dbReference type="PANTHER" id="PTHR36842:SF1">
    <property type="entry name" value="PROTEIN TOLB"/>
    <property type="match status" value="1"/>
</dbReference>
<sequence>MVGRATAPRLAALLPVAGLIAATTLAALGGSRTASADPAPAPGQPDPGRLAYVAYGEHRSLQVAGPNRDLSPYLPQGLAGNDCEASARGADAVWVSDRGGDGEGIYLRTGTGPVATVLLRPGWRLVEPELSPDGQWVAFGSYEDRFGVNDLCKGEDIDEEGISLWVVRTDGSGLKEVAPHGGSPSWSPDGSHLAYVDGGVAYTAPADGSGSDHPNRISPPEDGDVFTPAWSPDGGRIAYVTVDPTDHQQRLAVAPAAGGGGDTVLAQGAWQGADRDVAWSPDGKKLAFLSGYAYLVDPAGGCGSSCESNRLLPDSVDKGETFEDLTWYTAAGSQPAVLLSRLDQETIAIEGVRAHAPVDRLLLRPTIGAEYDVDEPAYSPDGHQMVFTATRAAAGQSTRDESYLMLGPADRLNDAVVVNTGFDPVSRYGRAAWSPDGTKLAVAHEAALPDGGIAPSAISVFDVSGGAAAARLLYTVPWPPDMGPGYECTTDDRDPAWSPDGGRIAFSRYHHCSSILNIAPAEPGSPTARTTSAAVAPMFAIDRETRHIWTVASDRGNYLFDLTAAACGSECSVQDVRPAYRPDGSGVAFTRRGDANPPTSSSPSPSPSGGGVVVKRQPLATAAPVTPKAAALGYPDSMVLMVRTDGAGCHGLVPATAGCPLSPSRPDPDADFYNADDAAWSPTGDRLAVDAAVGQGDGYGVRIAVVDPATGTGEVLPSQLYNDQFRPSWQASADLGVTVAGPTAPLVTGETTDITLHVTNNGIAHEPAATADFTLPAGLTAVGDPVPTQGTCSALHCDLEEIAVGETVDVKVTVRATTAGTHTVTGAAAGSLLDRFPQDNSASVDIVAADPLKSDPAVTVSVTPPSVLTGDPATVVYTVTNHGDGPATGVELTLSLPPGVTVTSANPGCPDPTCALGDLAPGASATVTRVVTSATPLSGNAVGTVSSTSPDADPGDNTATAPLTVRERVVVTEPPTTPPTTPPTAPPTSAPPRRPADPAVSLALAPPTAYTGGTGTTARVTVRNLGKGRATGLTLALTVPPGVIPDAPSTCATAAGCPVADLDPGAATTVTVALATPGALTGTVTANLSTTGSDTDTRNDTASAALTVRAPAVVLSPAVGPPGAVTQALGHDFPPGALLQLRWSQGVTVAAAPVRVRADGTFTAPVLVLVQDTLGLRQLLVTDRAAVPRFGEVRADYLVVPGVLQPSGYKWRR</sequence>